<reference evidence="1" key="1">
    <citation type="submission" date="2022-01" db="EMBL/GenBank/DDBJ databases">
        <title>Novel bile acid biosynthetic pathways are enriched in the microbiome of centenarians.</title>
        <authorList>
            <person name="Sato Y."/>
            <person name="Atarashi K."/>
            <person name="Plichta R.D."/>
            <person name="Arai Y."/>
            <person name="Sasajima S."/>
            <person name="Kearney M.S."/>
            <person name="Suda W."/>
            <person name="Takeshita K."/>
            <person name="Sasaki T."/>
            <person name="Okamoto S."/>
            <person name="Skelly N.A."/>
            <person name="Okamura Y."/>
            <person name="Vlamakis H."/>
            <person name="Li Y."/>
            <person name="Tanoue T."/>
            <person name="Takei H."/>
            <person name="Nittono H."/>
            <person name="Narushima S."/>
            <person name="Irie J."/>
            <person name="Itoh H."/>
            <person name="Moriya K."/>
            <person name="Sugiura Y."/>
            <person name="Suematsu M."/>
            <person name="Moritoki N."/>
            <person name="Shibata S."/>
            <person name="Littman R.D."/>
            <person name="Fischbach A.M."/>
            <person name="Uwamino Y."/>
            <person name="Inoue T."/>
            <person name="Honda A."/>
            <person name="Hattori M."/>
            <person name="Murai T."/>
            <person name="Xavier J.R."/>
            <person name="Hirose N."/>
            <person name="Honda K."/>
        </authorList>
    </citation>
    <scope>NUCLEOTIDE SEQUENCE</scope>
    <source>
        <strain evidence="1">CE91-St55</strain>
    </source>
</reference>
<protein>
    <submittedName>
        <fullName evidence="1">Uncharacterized protein</fullName>
    </submittedName>
</protein>
<dbReference type="EMBL" id="BQNJ01000001">
    <property type="protein sequence ID" value="GKG99440.1"/>
    <property type="molecule type" value="Genomic_DNA"/>
</dbReference>
<name>A0AA37N6G9_9FIRM</name>
<dbReference type="Proteomes" id="UP001055091">
    <property type="component" value="Unassembled WGS sequence"/>
</dbReference>
<proteinExistence type="predicted"/>
<evidence type="ECO:0000313" key="1">
    <source>
        <dbReference type="EMBL" id="GKG99440.1"/>
    </source>
</evidence>
<organism evidence="1 2">
    <name type="scientific">Hungatella hathewayi</name>
    <dbReference type="NCBI Taxonomy" id="154046"/>
    <lineage>
        <taxon>Bacteria</taxon>
        <taxon>Bacillati</taxon>
        <taxon>Bacillota</taxon>
        <taxon>Clostridia</taxon>
        <taxon>Lachnospirales</taxon>
        <taxon>Lachnospiraceae</taxon>
        <taxon>Hungatella</taxon>
    </lineage>
</organism>
<gene>
    <name evidence="1" type="ORF">CE91St55_14220</name>
</gene>
<accession>A0AA37N6G9</accession>
<dbReference type="AlphaFoldDB" id="A0AA37N6G9"/>
<evidence type="ECO:0000313" key="2">
    <source>
        <dbReference type="Proteomes" id="UP001055091"/>
    </source>
</evidence>
<sequence length="132" mass="14912">MLFDNPLFENWYTDSMTIYRNVDVTHGNVDKKERKLMAERIPCRIYSKQKGGPKMCQTAAVSESVDKLACDLTVDIRAGDELHVIRGGMLGMHGEPERYFADRPHPYYDPVGGVLSGLEHQEVALVADEIIE</sequence>
<comment type="caution">
    <text evidence="1">The sequence shown here is derived from an EMBL/GenBank/DDBJ whole genome shotgun (WGS) entry which is preliminary data.</text>
</comment>
<dbReference type="RefSeq" id="WP_118042862.1">
    <property type="nucleotide sequence ID" value="NZ_BQNJ01000001.1"/>
</dbReference>